<feature type="transmembrane region" description="Helical" evidence="3">
    <location>
        <begin position="136"/>
        <end position="169"/>
    </location>
</feature>
<feature type="transmembrane region" description="Helical" evidence="3">
    <location>
        <begin position="17"/>
        <end position="35"/>
    </location>
</feature>
<dbReference type="Pfam" id="PF01066">
    <property type="entry name" value="CDP-OH_P_transf"/>
    <property type="match status" value="1"/>
</dbReference>
<evidence type="ECO:0000313" key="5">
    <source>
        <dbReference type="Proteomes" id="UP000754495"/>
    </source>
</evidence>
<keyword evidence="3" id="KW-1133">Transmembrane helix</keyword>
<dbReference type="RefSeq" id="WP_167115212.1">
    <property type="nucleotide sequence ID" value="NZ_JAANOU010000001.1"/>
</dbReference>
<dbReference type="InterPro" id="IPR000462">
    <property type="entry name" value="CDP-OH_P_trans"/>
</dbReference>
<dbReference type="InterPro" id="IPR043130">
    <property type="entry name" value="CDP-OH_PTrfase_TM_dom"/>
</dbReference>
<dbReference type="InterPro" id="IPR048254">
    <property type="entry name" value="CDP_ALCOHOL_P_TRANSF_CS"/>
</dbReference>
<evidence type="ECO:0000256" key="1">
    <source>
        <dbReference type="ARBA" id="ARBA00022679"/>
    </source>
</evidence>
<dbReference type="PROSITE" id="PS00379">
    <property type="entry name" value="CDP_ALCOHOL_P_TRANSF"/>
    <property type="match status" value="1"/>
</dbReference>
<keyword evidence="3" id="KW-0812">Transmembrane</keyword>
<evidence type="ECO:0000256" key="2">
    <source>
        <dbReference type="RuleBase" id="RU003750"/>
    </source>
</evidence>
<reference evidence="4 5" key="1">
    <citation type="submission" date="2020-03" db="EMBL/GenBank/DDBJ databases">
        <title>Sequencing the genomes of 1000 actinobacteria strains.</title>
        <authorList>
            <person name="Klenk H.-P."/>
        </authorList>
    </citation>
    <scope>NUCLEOTIDE SEQUENCE [LARGE SCALE GENOMIC DNA]</scope>
    <source>
        <strain evidence="4 5">DSM 45668</strain>
    </source>
</reference>
<evidence type="ECO:0000313" key="4">
    <source>
        <dbReference type="EMBL" id="NIH80649.1"/>
    </source>
</evidence>
<evidence type="ECO:0000256" key="3">
    <source>
        <dbReference type="SAM" id="Phobius"/>
    </source>
</evidence>
<keyword evidence="3" id="KW-0472">Membrane</keyword>
<comment type="similarity">
    <text evidence="2">Belongs to the CDP-alcohol phosphatidyltransferase class-I family.</text>
</comment>
<organism evidence="4 5">
    <name type="scientific">Amycolatopsis viridis</name>
    <dbReference type="NCBI Taxonomy" id="185678"/>
    <lineage>
        <taxon>Bacteria</taxon>
        <taxon>Bacillati</taxon>
        <taxon>Actinomycetota</taxon>
        <taxon>Actinomycetes</taxon>
        <taxon>Pseudonocardiales</taxon>
        <taxon>Pseudonocardiaceae</taxon>
        <taxon>Amycolatopsis</taxon>
    </lineage>
</organism>
<accession>A0ABX0SW60</accession>
<sequence>MIVQTQPRTIPARQEQAVAAGALLVLVSGLALTVGLTPAGWVAGAGYGGALWVLLTGALRRAGRVALGPADRVTLARATLTGGVLALVAAGSSGPVPAGLATLALALDAVDGRVARRTATVSPLGARFDLEADAVLILVLCVPVAVVLGPWVLLIGAMRYAFVAAGWVLPWLRGPLAPDRARKAVAAAQGVTLLVVVAGVLPRGAALAGTAVALAALAWSFGRDVRTLWRTR</sequence>
<feature type="transmembrane region" description="Helical" evidence="3">
    <location>
        <begin position="80"/>
        <end position="107"/>
    </location>
</feature>
<keyword evidence="5" id="KW-1185">Reference proteome</keyword>
<dbReference type="EMBL" id="JAANOU010000001">
    <property type="protein sequence ID" value="NIH80649.1"/>
    <property type="molecule type" value="Genomic_DNA"/>
</dbReference>
<name>A0ABX0SW60_9PSEU</name>
<dbReference type="Proteomes" id="UP000754495">
    <property type="component" value="Unassembled WGS sequence"/>
</dbReference>
<protein>
    <submittedName>
        <fullName evidence="4">Phosphatidylglycerophosphate synthase</fullName>
    </submittedName>
</protein>
<proteinExistence type="inferred from homology"/>
<keyword evidence="1 2" id="KW-0808">Transferase</keyword>
<feature type="transmembrane region" description="Helical" evidence="3">
    <location>
        <begin position="205"/>
        <end position="222"/>
    </location>
</feature>
<comment type="caution">
    <text evidence="4">The sequence shown here is derived from an EMBL/GenBank/DDBJ whole genome shotgun (WGS) entry which is preliminary data.</text>
</comment>
<dbReference type="Gene3D" id="1.20.120.1760">
    <property type="match status" value="1"/>
</dbReference>
<gene>
    <name evidence="4" type="ORF">FHX46_003179</name>
</gene>